<dbReference type="HOGENOM" id="CLU_2185568_0_0_1"/>
<proteinExistence type="predicted"/>
<evidence type="ECO:0000256" key="1">
    <source>
        <dbReference type="SAM" id="MobiDB-lite"/>
    </source>
</evidence>
<feature type="region of interest" description="Disordered" evidence="1">
    <location>
        <begin position="88"/>
        <end position="109"/>
    </location>
</feature>
<reference evidence="3" key="2">
    <citation type="submission" date="2015-01" db="EMBL/GenBank/DDBJ databases">
        <title>Evolutionary Origins and Diversification of the Mycorrhizal Mutualists.</title>
        <authorList>
            <consortium name="DOE Joint Genome Institute"/>
            <consortium name="Mycorrhizal Genomics Consortium"/>
            <person name="Kohler A."/>
            <person name="Kuo A."/>
            <person name="Nagy L.G."/>
            <person name="Floudas D."/>
            <person name="Copeland A."/>
            <person name="Barry K.W."/>
            <person name="Cichocki N."/>
            <person name="Veneault-Fourrey C."/>
            <person name="LaButti K."/>
            <person name="Lindquist E.A."/>
            <person name="Lipzen A."/>
            <person name="Lundell T."/>
            <person name="Morin E."/>
            <person name="Murat C."/>
            <person name="Riley R."/>
            <person name="Ohm R."/>
            <person name="Sun H."/>
            <person name="Tunlid A."/>
            <person name="Henrissat B."/>
            <person name="Grigoriev I.V."/>
            <person name="Hibbett D.S."/>
            <person name="Martin F."/>
        </authorList>
    </citation>
    <scope>NUCLEOTIDE SEQUENCE [LARGE SCALE GENOMIC DNA]</scope>
    <source>
        <strain evidence="3">MAFF 305830</strain>
    </source>
</reference>
<accession>A0A0C2WIE6</accession>
<organism evidence="2 3">
    <name type="scientific">Serendipita vermifera MAFF 305830</name>
    <dbReference type="NCBI Taxonomy" id="933852"/>
    <lineage>
        <taxon>Eukaryota</taxon>
        <taxon>Fungi</taxon>
        <taxon>Dikarya</taxon>
        <taxon>Basidiomycota</taxon>
        <taxon>Agaricomycotina</taxon>
        <taxon>Agaricomycetes</taxon>
        <taxon>Sebacinales</taxon>
        <taxon>Serendipitaceae</taxon>
        <taxon>Serendipita</taxon>
    </lineage>
</organism>
<keyword evidence="3" id="KW-1185">Reference proteome</keyword>
<feature type="compositionally biased region" description="Polar residues" evidence="1">
    <location>
        <begin position="96"/>
        <end position="109"/>
    </location>
</feature>
<sequence length="109" mass="11957">MDVQMQDATKPAPVQIDAAKLEAIRKATLNSYKNKFLNLRDKFDKVNATNTEYTSTLANAKKKEEAIQDEINMLLDYLAQHGASDPEIAKCLSRPPSLTTSSRGGVNGS</sequence>
<evidence type="ECO:0000313" key="3">
    <source>
        <dbReference type="Proteomes" id="UP000054097"/>
    </source>
</evidence>
<protein>
    <submittedName>
        <fullName evidence="2">Uncharacterized protein</fullName>
    </submittedName>
</protein>
<gene>
    <name evidence="2" type="ORF">M408DRAFT_330712</name>
</gene>
<dbReference type="OrthoDB" id="2442602at2759"/>
<reference evidence="2 3" key="1">
    <citation type="submission" date="2014-04" db="EMBL/GenBank/DDBJ databases">
        <authorList>
            <consortium name="DOE Joint Genome Institute"/>
            <person name="Kuo A."/>
            <person name="Zuccaro A."/>
            <person name="Kohler A."/>
            <person name="Nagy L.G."/>
            <person name="Floudas D."/>
            <person name="Copeland A."/>
            <person name="Barry K.W."/>
            <person name="Cichocki N."/>
            <person name="Veneault-Fourrey C."/>
            <person name="LaButti K."/>
            <person name="Lindquist E.A."/>
            <person name="Lipzen A."/>
            <person name="Lundell T."/>
            <person name="Morin E."/>
            <person name="Murat C."/>
            <person name="Sun H."/>
            <person name="Tunlid A."/>
            <person name="Henrissat B."/>
            <person name="Grigoriev I.V."/>
            <person name="Hibbett D.S."/>
            <person name="Martin F."/>
            <person name="Nordberg H.P."/>
            <person name="Cantor M.N."/>
            <person name="Hua S.X."/>
        </authorList>
    </citation>
    <scope>NUCLEOTIDE SEQUENCE [LARGE SCALE GENOMIC DNA]</scope>
    <source>
        <strain evidence="2 3">MAFF 305830</strain>
    </source>
</reference>
<dbReference type="EMBL" id="KN824308">
    <property type="protein sequence ID" value="KIM26118.1"/>
    <property type="molecule type" value="Genomic_DNA"/>
</dbReference>
<dbReference type="AlphaFoldDB" id="A0A0C2WIE6"/>
<evidence type="ECO:0000313" key="2">
    <source>
        <dbReference type="EMBL" id="KIM26118.1"/>
    </source>
</evidence>
<dbReference type="STRING" id="933852.A0A0C2WIE6"/>
<name>A0A0C2WIE6_SERVB</name>
<dbReference type="Proteomes" id="UP000054097">
    <property type="component" value="Unassembled WGS sequence"/>
</dbReference>